<dbReference type="EMBL" id="SSTE01018396">
    <property type="protein sequence ID" value="KAA0039633.1"/>
    <property type="molecule type" value="Genomic_DNA"/>
</dbReference>
<sequence length="262" mass="28768">MHYDSSSSSQNVFVPTLGQLSTINENLEQTGHSPPIRSSVRPSPSVDVQYEHVELNDNIAPDGVEPNGSVPPTELEQPRVDPKPKVKKTQQSRHYAYSRLKVKKISCYNQWVLGNTVESGSTPSHLSNDVMASVLFGGTLSIWPVNGILAISLSINYVILHKIDIANWFPSSHASNISIALGTFLYQICNDDLVDAGLFIYNQLLRHVGTFGVKIHIPLPRFFSSLLVHLNVDILTASDAPGPDLKTLSLSYKLFEGSHVPA</sequence>
<feature type="domain" description="Putative plant transposon protein" evidence="2">
    <location>
        <begin position="97"/>
        <end position="233"/>
    </location>
</feature>
<evidence type="ECO:0000259" key="2">
    <source>
        <dbReference type="Pfam" id="PF20167"/>
    </source>
</evidence>
<dbReference type="AlphaFoldDB" id="A0A5D3B6A3"/>
<organism evidence="4 6">
    <name type="scientific">Cucumis melo var. makuwa</name>
    <name type="common">Oriental melon</name>
    <dbReference type="NCBI Taxonomy" id="1194695"/>
    <lineage>
        <taxon>Eukaryota</taxon>
        <taxon>Viridiplantae</taxon>
        <taxon>Streptophyta</taxon>
        <taxon>Embryophyta</taxon>
        <taxon>Tracheophyta</taxon>
        <taxon>Spermatophyta</taxon>
        <taxon>Magnoliopsida</taxon>
        <taxon>eudicotyledons</taxon>
        <taxon>Gunneridae</taxon>
        <taxon>Pentapetalae</taxon>
        <taxon>rosids</taxon>
        <taxon>fabids</taxon>
        <taxon>Cucurbitales</taxon>
        <taxon>Cucurbitaceae</taxon>
        <taxon>Benincaseae</taxon>
        <taxon>Cucumis</taxon>
    </lineage>
</organism>
<proteinExistence type="predicted"/>
<dbReference type="Proteomes" id="UP000321947">
    <property type="component" value="Unassembled WGS sequence"/>
</dbReference>
<feature type="compositionally biased region" description="Low complexity" evidence="1">
    <location>
        <begin position="33"/>
        <end position="43"/>
    </location>
</feature>
<feature type="region of interest" description="Disordered" evidence="1">
    <location>
        <begin position="23"/>
        <end position="43"/>
    </location>
</feature>
<name>A0A5D3B6A3_CUCMM</name>
<dbReference type="InterPro" id="IPR046796">
    <property type="entry name" value="Transposase_32_dom"/>
</dbReference>
<dbReference type="Pfam" id="PF20167">
    <property type="entry name" value="Transposase_32"/>
    <property type="match status" value="1"/>
</dbReference>
<feature type="region of interest" description="Disordered" evidence="1">
    <location>
        <begin position="57"/>
        <end position="88"/>
    </location>
</feature>
<dbReference type="EMBL" id="SSTD01020139">
    <property type="protein sequence ID" value="TYJ95520.1"/>
    <property type="molecule type" value="Genomic_DNA"/>
</dbReference>
<gene>
    <name evidence="4" type="ORF">E5676_scaffold767G00060</name>
    <name evidence="3" type="ORF">E6C27_scaffold744G001140</name>
</gene>
<evidence type="ECO:0000313" key="4">
    <source>
        <dbReference type="EMBL" id="TYJ95520.1"/>
    </source>
</evidence>
<evidence type="ECO:0000256" key="1">
    <source>
        <dbReference type="SAM" id="MobiDB-lite"/>
    </source>
</evidence>
<evidence type="ECO:0000313" key="5">
    <source>
        <dbReference type="Proteomes" id="UP000321393"/>
    </source>
</evidence>
<reference evidence="5 6" key="1">
    <citation type="submission" date="2019-08" db="EMBL/GenBank/DDBJ databases">
        <title>Draft genome sequences of two oriental melons (Cucumis melo L. var makuwa).</title>
        <authorList>
            <person name="Kwon S.-Y."/>
        </authorList>
    </citation>
    <scope>NUCLEOTIDE SEQUENCE [LARGE SCALE GENOMIC DNA]</scope>
    <source>
        <strain evidence="6">cv. Chang Bougi</strain>
        <strain evidence="5">cv. SW 3</strain>
        <tissue evidence="4">Leaf</tissue>
    </source>
</reference>
<protein>
    <recommendedName>
        <fullName evidence="2">Putative plant transposon protein domain-containing protein</fullName>
    </recommendedName>
</protein>
<accession>A0A5D3B6A3</accession>
<evidence type="ECO:0000313" key="6">
    <source>
        <dbReference type="Proteomes" id="UP000321947"/>
    </source>
</evidence>
<evidence type="ECO:0000313" key="3">
    <source>
        <dbReference type="EMBL" id="KAA0039633.1"/>
    </source>
</evidence>
<dbReference type="OrthoDB" id="1430975at2759"/>
<dbReference type="Proteomes" id="UP000321393">
    <property type="component" value="Unassembled WGS sequence"/>
</dbReference>
<feature type="compositionally biased region" description="Polar residues" evidence="1">
    <location>
        <begin position="23"/>
        <end position="32"/>
    </location>
</feature>
<comment type="caution">
    <text evidence="4">The sequence shown here is derived from an EMBL/GenBank/DDBJ whole genome shotgun (WGS) entry which is preliminary data.</text>
</comment>